<name>A0ABY4VPM1_9BURK</name>
<dbReference type="InterPro" id="IPR001646">
    <property type="entry name" value="5peptide_repeat"/>
</dbReference>
<keyword evidence="3" id="KW-1185">Reference proteome</keyword>
<dbReference type="SUPFAM" id="SSF141571">
    <property type="entry name" value="Pentapeptide repeat-like"/>
    <property type="match status" value="1"/>
</dbReference>
<proteinExistence type="predicted"/>
<dbReference type="Pfam" id="PF00805">
    <property type="entry name" value="Pentapeptide"/>
    <property type="match status" value="1"/>
</dbReference>
<dbReference type="RefSeq" id="WP_252251426.1">
    <property type="nucleotide sequence ID" value="NZ_CP098735.1"/>
</dbReference>
<dbReference type="Gene3D" id="2.160.20.80">
    <property type="entry name" value="E3 ubiquitin-protein ligase SopA"/>
    <property type="match status" value="1"/>
</dbReference>
<evidence type="ECO:0000313" key="3">
    <source>
        <dbReference type="Proteomes" id="UP001056648"/>
    </source>
</evidence>
<organism evidence="2 3">
    <name type="scientific">Cupriavidus gilardii</name>
    <dbReference type="NCBI Taxonomy" id="82541"/>
    <lineage>
        <taxon>Bacteria</taxon>
        <taxon>Pseudomonadati</taxon>
        <taxon>Pseudomonadota</taxon>
        <taxon>Betaproteobacteria</taxon>
        <taxon>Burkholderiales</taxon>
        <taxon>Burkholderiaceae</taxon>
        <taxon>Cupriavidus</taxon>
    </lineage>
</organism>
<feature type="region of interest" description="Disordered" evidence="1">
    <location>
        <begin position="163"/>
        <end position="196"/>
    </location>
</feature>
<protein>
    <submittedName>
        <fullName evidence="2">Pentapeptide repeat-containing protein</fullName>
    </submittedName>
</protein>
<evidence type="ECO:0000313" key="2">
    <source>
        <dbReference type="EMBL" id="USE76725.1"/>
    </source>
</evidence>
<reference evidence="2" key="1">
    <citation type="submission" date="2022-06" db="EMBL/GenBank/DDBJ databases">
        <title>Complete genome sequence and characterization of Cupriavidus gilardii QJ1 isolated from contaminating cells.</title>
        <authorList>
            <person name="Qi J."/>
        </authorList>
    </citation>
    <scope>NUCLEOTIDE SEQUENCE</scope>
    <source>
        <strain evidence="2">QJ1</strain>
    </source>
</reference>
<accession>A0ABY4VPM1</accession>
<dbReference type="EMBL" id="CP098735">
    <property type="protein sequence ID" value="USE76725.1"/>
    <property type="molecule type" value="Genomic_DNA"/>
</dbReference>
<dbReference type="PANTHER" id="PTHR14136:SF17">
    <property type="entry name" value="BTB_POZ DOMAIN-CONTAINING PROTEIN KCTD9"/>
    <property type="match status" value="1"/>
</dbReference>
<dbReference type="InterPro" id="IPR051082">
    <property type="entry name" value="Pentapeptide-BTB/POZ_domain"/>
</dbReference>
<dbReference type="Proteomes" id="UP001056648">
    <property type="component" value="Chromosome 1"/>
</dbReference>
<gene>
    <name evidence="2" type="ORF">NDR89_05510</name>
</gene>
<feature type="compositionally biased region" description="Basic and acidic residues" evidence="1">
    <location>
        <begin position="175"/>
        <end position="184"/>
    </location>
</feature>
<evidence type="ECO:0000256" key="1">
    <source>
        <dbReference type="SAM" id="MobiDB-lite"/>
    </source>
</evidence>
<dbReference type="PANTHER" id="PTHR14136">
    <property type="entry name" value="BTB_POZ DOMAIN-CONTAINING PROTEIN KCTD9"/>
    <property type="match status" value="1"/>
</dbReference>
<sequence length="497" mass="54704">MTMRTYHTLAYADCTAFSAALESPDGGRAISAALVRGELIEVQGHRFRLCRSSSGWKIKTASLWQMTHRQRFARLMRCLRLGGDEVLWESRVRRFVKHWALRVETDGGNEGGKGGSADGSRDCARPRVVPLYIKGWLPPALDHHGLPAESREAGRRRRAQLLRYVQRPQSEPDGASERTGEASHSRPTMPPDTELRRLCPEVAQRLFGPGSDLRGRNLRDSRLGPLDLGGADLRGAVLVRCDAVEADLRNADLRDADLRLADLRRARLDGARLSGAQLAGTRLQNASLGGADLRGQTLYAMALAGATLSGADLTGAGFVLPPDALVDGATRRAALKPLHQHDGNLLWTVVSLSDRQRRRELMAAIVNALNCAAAQNEDISDTNDALAELLLKDIDQYWENAGEKSSDIVLDHCIRRLARHQCQRLAKTLPESCEEVLLKLADRYRAMFAKYDPAMFAKFGELPWELTLEPRSSPIKVVPDQSSVTPVSAVSFSTTGR</sequence>